<keyword evidence="3" id="KW-0804">Transcription</keyword>
<reference evidence="5" key="1">
    <citation type="submission" date="2019-10" db="EMBL/GenBank/DDBJ databases">
        <title>Malate fermentation in French cider.</title>
        <authorList>
            <person name="Cousin F.J."/>
            <person name="Medina Fernandez S."/>
            <person name="Misery B."/>
            <person name="Laplace J.-M."/>
            <person name="Cretenet M."/>
        </authorList>
    </citation>
    <scope>NUCLEOTIDE SEQUENCE</scope>
    <source>
        <strain evidence="5">UCMA15129</strain>
    </source>
</reference>
<dbReference type="Gene3D" id="1.10.10.60">
    <property type="entry name" value="Homeodomain-like"/>
    <property type="match status" value="2"/>
</dbReference>
<dbReference type="InterPro" id="IPR009057">
    <property type="entry name" value="Homeodomain-like_sf"/>
</dbReference>
<proteinExistence type="predicted"/>
<sequence length="391" mass="45649">MYKVVFVSIFVCDMNESNQQLKFFSDISDQEIFFVKKGSLDFLFDANKFVLPAIGKDDLQRVFRLANLGNYVLIRGAGKVMIELPINLETHILLLPNEYIQRDFSDKSQSDVHSIADAGQLAELVFSLYTQKKPPTRQVMVYWLEQKQFVEQVENLNFKKDSKESLFFFYQEQIANNLQALDQKNIIKNMNELKSLFPNYQHQKNQLIVPADQSYLKELLISFICSMADHSIDSGLSLNESAKIRMELINRVYQQQIDNFYSEIKKIVWAYFDKLKNHNREDGAGIAFICRNYIDGNLEKKLTLHEIAEKGNVSKQTLNPIFKKRYGVTVKQYVNNKKIELAKKMLADNKKSLQEISNYLSFVDKSYFVKIFHSITGVTPKKYRHELFDKK</sequence>
<feature type="domain" description="HTH araC/xylS-type" evidence="4">
    <location>
        <begin position="293"/>
        <end position="386"/>
    </location>
</feature>
<comment type="caution">
    <text evidence="5">The sequence shown here is derived from an EMBL/GenBank/DDBJ whole genome shotgun (WGS) entry which is preliminary data.</text>
</comment>
<protein>
    <submittedName>
        <fullName evidence="5">Helix-turn-helix domain-containing protein</fullName>
    </submittedName>
</protein>
<dbReference type="PROSITE" id="PS01124">
    <property type="entry name" value="HTH_ARAC_FAMILY_2"/>
    <property type="match status" value="1"/>
</dbReference>
<evidence type="ECO:0000256" key="1">
    <source>
        <dbReference type="ARBA" id="ARBA00023015"/>
    </source>
</evidence>
<evidence type="ECO:0000313" key="5">
    <source>
        <dbReference type="EMBL" id="MDV7714453.1"/>
    </source>
</evidence>
<dbReference type="InterPro" id="IPR018060">
    <property type="entry name" value="HTH_AraC"/>
</dbReference>
<gene>
    <name evidence="5" type="ORF">GA838_01470</name>
</gene>
<evidence type="ECO:0000256" key="3">
    <source>
        <dbReference type="ARBA" id="ARBA00023163"/>
    </source>
</evidence>
<name>A0AAJ2U8G0_OENOE</name>
<dbReference type="Pfam" id="PF12833">
    <property type="entry name" value="HTH_18"/>
    <property type="match status" value="1"/>
</dbReference>
<evidence type="ECO:0000256" key="2">
    <source>
        <dbReference type="ARBA" id="ARBA00023125"/>
    </source>
</evidence>
<dbReference type="SMART" id="SM00342">
    <property type="entry name" value="HTH_ARAC"/>
    <property type="match status" value="1"/>
</dbReference>
<keyword evidence="1" id="KW-0805">Transcription regulation</keyword>
<dbReference type="Proteomes" id="UP001281024">
    <property type="component" value="Unassembled WGS sequence"/>
</dbReference>
<dbReference type="PANTHER" id="PTHR43280:SF2">
    <property type="entry name" value="HTH-TYPE TRANSCRIPTIONAL REGULATOR EXSA"/>
    <property type="match status" value="1"/>
</dbReference>
<organism evidence="5 6">
    <name type="scientific">Oenococcus oeni</name>
    <name type="common">Leuconostoc oenos</name>
    <dbReference type="NCBI Taxonomy" id="1247"/>
    <lineage>
        <taxon>Bacteria</taxon>
        <taxon>Bacillati</taxon>
        <taxon>Bacillota</taxon>
        <taxon>Bacilli</taxon>
        <taxon>Lactobacillales</taxon>
        <taxon>Lactobacillaceae</taxon>
        <taxon>Oenococcus</taxon>
    </lineage>
</organism>
<dbReference type="GO" id="GO:0043565">
    <property type="term" value="F:sequence-specific DNA binding"/>
    <property type="evidence" value="ECO:0007669"/>
    <property type="project" value="InterPro"/>
</dbReference>
<dbReference type="RefSeq" id="WP_317767861.1">
    <property type="nucleotide sequence ID" value="NZ_WERV01000001.1"/>
</dbReference>
<evidence type="ECO:0000313" key="6">
    <source>
        <dbReference type="Proteomes" id="UP001281024"/>
    </source>
</evidence>
<dbReference type="PANTHER" id="PTHR43280">
    <property type="entry name" value="ARAC-FAMILY TRANSCRIPTIONAL REGULATOR"/>
    <property type="match status" value="1"/>
</dbReference>
<keyword evidence="2" id="KW-0238">DNA-binding</keyword>
<evidence type="ECO:0000259" key="4">
    <source>
        <dbReference type="PROSITE" id="PS01124"/>
    </source>
</evidence>
<dbReference type="EMBL" id="WERV01000001">
    <property type="protein sequence ID" value="MDV7714453.1"/>
    <property type="molecule type" value="Genomic_DNA"/>
</dbReference>
<dbReference type="SUPFAM" id="SSF46689">
    <property type="entry name" value="Homeodomain-like"/>
    <property type="match status" value="2"/>
</dbReference>
<accession>A0AAJ2U8G0</accession>
<dbReference type="GO" id="GO:0003700">
    <property type="term" value="F:DNA-binding transcription factor activity"/>
    <property type="evidence" value="ECO:0007669"/>
    <property type="project" value="InterPro"/>
</dbReference>
<dbReference type="AlphaFoldDB" id="A0AAJ2U8G0"/>